<dbReference type="RefSeq" id="WP_188313954.1">
    <property type="nucleotide sequence ID" value="NZ_JABTCG010000003.1"/>
</dbReference>
<reference evidence="2 3" key="1">
    <citation type="submission" date="2020-05" db="EMBL/GenBank/DDBJ databases">
        <title>The draft genome sequence of Maribacter arenosus CAU 1321.</title>
        <authorList>
            <person name="Mu L."/>
        </authorList>
    </citation>
    <scope>NUCLEOTIDE SEQUENCE [LARGE SCALE GENOMIC DNA]</scope>
    <source>
        <strain evidence="2 3">CAU 1321</strain>
    </source>
</reference>
<dbReference type="Proteomes" id="UP000598350">
    <property type="component" value="Unassembled WGS sequence"/>
</dbReference>
<feature type="transmembrane region" description="Helical" evidence="1">
    <location>
        <begin position="20"/>
        <end position="43"/>
    </location>
</feature>
<evidence type="ECO:0000313" key="2">
    <source>
        <dbReference type="EMBL" id="MBD0850817.1"/>
    </source>
</evidence>
<evidence type="ECO:0008006" key="4">
    <source>
        <dbReference type="Google" id="ProtNLM"/>
    </source>
</evidence>
<name>A0ABR7VF99_9FLAO</name>
<organism evidence="2 3">
    <name type="scientific">Maribacter arenosus</name>
    <dbReference type="NCBI Taxonomy" id="1854708"/>
    <lineage>
        <taxon>Bacteria</taxon>
        <taxon>Pseudomonadati</taxon>
        <taxon>Bacteroidota</taxon>
        <taxon>Flavobacteriia</taxon>
        <taxon>Flavobacteriales</taxon>
        <taxon>Flavobacteriaceae</taxon>
        <taxon>Maribacter</taxon>
    </lineage>
</organism>
<proteinExistence type="predicted"/>
<protein>
    <recommendedName>
        <fullName evidence="4">DUF304 domain-containing protein</fullName>
    </recommendedName>
</protein>
<sequence length="140" mass="15904">MIQEKKAFAPNQKVSPFIGLLLFLISIVLVVFTTPLGFIYGVFHNLFTKGFSGIGEFLLQIAISIDQLGNVVMQHLLNTLWIKKSGYKFGNRDETISSVIGKNKQLRTLTFFGKNMDRILEFIEANHSLNSIDYYVQPDK</sequence>
<keyword evidence="1" id="KW-0472">Membrane</keyword>
<keyword evidence="1" id="KW-1133">Transmembrane helix</keyword>
<dbReference type="EMBL" id="JABTCG010000003">
    <property type="protein sequence ID" value="MBD0850817.1"/>
    <property type="molecule type" value="Genomic_DNA"/>
</dbReference>
<keyword evidence="3" id="KW-1185">Reference proteome</keyword>
<evidence type="ECO:0000313" key="3">
    <source>
        <dbReference type="Proteomes" id="UP000598350"/>
    </source>
</evidence>
<gene>
    <name evidence="2" type="ORF">HPE63_09065</name>
</gene>
<keyword evidence="1" id="KW-0812">Transmembrane</keyword>
<evidence type="ECO:0000256" key="1">
    <source>
        <dbReference type="SAM" id="Phobius"/>
    </source>
</evidence>
<comment type="caution">
    <text evidence="2">The sequence shown here is derived from an EMBL/GenBank/DDBJ whole genome shotgun (WGS) entry which is preliminary data.</text>
</comment>
<accession>A0ABR7VF99</accession>